<evidence type="ECO:0000313" key="3">
    <source>
        <dbReference type="Proteomes" id="UP000239388"/>
    </source>
</evidence>
<protein>
    <recommendedName>
        <fullName evidence="4">SHOCT domain-containing protein</fullName>
    </recommendedName>
</protein>
<name>A0A2S8FCV3_9BACT</name>
<dbReference type="EMBL" id="PUIB01000022">
    <property type="protein sequence ID" value="PQO30003.1"/>
    <property type="molecule type" value="Genomic_DNA"/>
</dbReference>
<dbReference type="AlphaFoldDB" id="A0A2S8FCV3"/>
<reference evidence="2 3" key="1">
    <citation type="submission" date="2018-02" db="EMBL/GenBank/DDBJ databases">
        <title>Comparative genomes isolates from brazilian mangrove.</title>
        <authorList>
            <person name="Araujo J.E."/>
            <person name="Taketani R.G."/>
            <person name="Silva M.C.P."/>
            <person name="Loureco M.V."/>
            <person name="Andreote F.D."/>
        </authorList>
    </citation>
    <scope>NUCLEOTIDE SEQUENCE [LARGE SCALE GENOMIC DNA]</scope>
    <source>
        <strain evidence="2 3">NAP PRIS-MGV</strain>
    </source>
</reference>
<proteinExistence type="predicted"/>
<dbReference type="Proteomes" id="UP000239388">
    <property type="component" value="Unassembled WGS sequence"/>
</dbReference>
<evidence type="ECO:0000313" key="2">
    <source>
        <dbReference type="EMBL" id="PQO30003.1"/>
    </source>
</evidence>
<organism evidence="2 3">
    <name type="scientific">Blastopirellula marina</name>
    <dbReference type="NCBI Taxonomy" id="124"/>
    <lineage>
        <taxon>Bacteria</taxon>
        <taxon>Pseudomonadati</taxon>
        <taxon>Planctomycetota</taxon>
        <taxon>Planctomycetia</taxon>
        <taxon>Pirellulales</taxon>
        <taxon>Pirellulaceae</taxon>
        <taxon>Blastopirellula</taxon>
    </lineage>
</organism>
<comment type="caution">
    <text evidence="2">The sequence shown here is derived from an EMBL/GenBank/DDBJ whole genome shotgun (WGS) entry which is preliminary data.</text>
</comment>
<keyword evidence="1" id="KW-0472">Membrane</keyword>
<keyword evidence="1" id="KW-1133">Transmembrane helix</keyword>
<dbReference type="PROSITE" id="PS51257">
    <property type="entry name" value="PROKAR_LIPOPROTEIN"/>
    <property type="match status" value="1"/>
</dbReference>
<evidence type="ECO:0008006" key="4">
    <source>
        <dbReference type="Google" id="ProtNLM"/>
    </source>
</evidence>
<keyword evidence="1" id="KW-0812">Transmembrane</keyword>
<sequence length="97" mass="11366">MEKQYLQLAFAVFLLAACILGLALTFHFLRKWREYSDEDQQNPDTMLSKFREMHSRGELSDEEFRKITTDIRARIQVPVTSSEETEIVFTEDASETD</sequence>
<evidence type="ECO:0000256" key="1">
    <source>
        <dbReference type="SAM" id="Phobius"/>
    </source>
</evidence>
<accession>A0A2S8FCV3</accession>
<gene>
    <name evidence="2" type="ORF">C5Y98_22350</name>
</gene>
<feature type="transmembrane region" description="Helical" evidence="1">
    <location>
        <begin position="6"/>
        <end position="29"/>
    </location>
</feature>